<evidence type="ECO:0000256" key="1">
    <source>
        <dbReference type="SAM" id="MobiDB-lite"/>
    </source>
</evidence>
<evidence type="ECO:0000256" key="2">
    <source>
        <dbReference type="SAM" id="Phobius"/>
    </source>
</evidence>
<gene>
    <name evidence="3" type="ORF">FNW02_13520</name>
</gene>
<dbReference type="RefSeq" id="WP_191758064.1">
    <property type="nucleotide sequence ID" value="NZ_VJXY01000013.1"/>
</dbReference>
<keyword evidence="2" id="KW-0812">Transmembrane</keyword>
<name>A0AA40SXA7_9NOST</name>
<dbReference type="EMBL" id="VJXY01000013">
    <property type="protein sequence ID" value="MBD6616820.1"/>
    <property type="molecule type" value="Genomic_DNA"/>
</dbReference>
<proteinExistence type="predicted"/>
<keyword evidence="2" id="KW-1133">Transmembrane helix</keyword>
<comment type="caution">
    <text evidence="3">The sequence shown here is derived from an EMBL/GenBank/DDBJ whole genome shotgun (WGS) entry which is preliminary data.</text>
</comment>
<feature type="transmembrane region" description="Helical" evidence="2">
    <location>
        <begin position="6"/>
        <end position="24"/>
    </location>
</feature>
<reference evidence="3" key="1">
    <citation type="submission" date="2019-07" db="EMBL/GenBank/DDBJ databases">
        <title>Toxilogical consequences of a new and cryptic species of cyanobacteria (Komarekiella delphini-convector) recovered from the epidermis of a bottlenose dolphin and 1500 ft. in the air.</title>
        <authorList>
            <person name="Brown A.O."/>
            <person name="Dvorak P."/>
            <person name="Villanueva C.D."/>
            <person name="Foss A.J."/>
            <person name="Garvey A.D."/>
            <person name="Gibson Q.A."/>
            <person name="Johansen J.R."/>
            <person name="Casamatta D.A."/>
        </authorList>
    </citation>
    <scope>NUCLEOTIDE SEQUENCE</scope>
    <source>
        <strain evidence="3">SJRDD-AB1</strain>
    </source>
</reference>
<keyword evidence="2" id="KW-0472">Membrane</keyword>
<feature type="transmembrane region" description="Helical" evidence="2">
    <location>
        <begin position="36"/>
        <end position="52"/>
    </location>
</feature>
<dbReference type="Proteomes" id="UP001165986">
    <property type="component" value="Unassembled WGS sequence"/>
</dbReference>
<dbReference type="AlphaFoldDB" id="A0AA40SXA7"/>
<feature type="region of interest" description="Disordered" evidence="1">
    <location>
        <begin position="79"/>
        <end position="99"/>
    </location>
</feature>
<keyword evidence="4" id="KW-1185">Reference proteome</keyword>
<accession>A0AA40SXA7</accession>
<sequence>MKNQEAWKFAIQVFFSTIVLGLCVFQIGSARDKENLALYWGGLSSVLAYWLPSPAGQLKDDKEQMTVNQKTFAAVNDSNGKGQGLAQVTNTTVTTEPQN</sequence>
<evidence type="ECO:0000313" key="3">
    <source>
        <dbReference type="EMBL" id="MBD6616820.1"/>
    </source>
</evidence>
<organism evidence="3 4">
    <name type="scientific">Komarekiella delphini-convector SJRDD-AB1</name>
    <dbReference type="NCBI Taxonomy" id="2593771"/>
    <lineage>
        <taxon>Bacteria</taxon>
        <taxon>Bacillati</taxon>
        <taxon>Cyanobacteriota</taxon>
        <taxon>Cyanophyceae</taxon>
        <taxon>Nostocales</taxon>
        <taxon>Nostocaceae</taxon>
        <taxon>Komarekiella</taxon>
        <taxon>Komarekiella delphini-convector</taxon>
    </lineage>
</organism>
<protein>
    <submittedName>
        <fullName evidence="3">Uncharacterized protein</fullName>
    </submittedName>
</protein>
<evidence type="ECO:0000313" key="4">
    <source>
        <dbReference type="Proteomes" id="UP001165986"/>
    </source>
</evidence>